<gene>
    <name evidence="1" type="ORF">PES01_27530</name>
</gene>
<sequence length="784" mass="90557">MLQTILGRILYSSDSQLAQLSQGIISALRGEGATIKGSERVNTLFAIETINMLCDSNFYNDKTTLPLILQPAIRANNEKPYEINSEIINFSSVLDETFKQLIEKYQVSLSHYHSADLHSGFSLMAYAVMEERLNLIRVYFGQFGDCAVYSLLFSSLLGAPFSSKVVRDVIEAIIYSDDEQLAPLQALLPTEYDYLSLTAEHYTIMDEIYEILRRLPNYAEQYNYKHGLLATFFKQQLSFIITTIEGNEKKNENSLNWHLLQLIFTVIDAEFGGDKDYIDKGVAGYFKALPLAILKRDIAEFFYDMDSTQTFMAYAYCDEALIVLRLLINLNENQKAMEALLRLEHKISTEPHLQVISAMEEQREALSVSRAHIYSRQVDPDLNEKSVAAFDELNQLSSKYKKYSPDYYRVYAREMSSITAKLDNKKISIEQAHHAYLTVFEEFDNGFKEDSFGVRDLIVSLVLNIALTSSLPDEKEQLLLKACQFATENYTDYGEQALDKLLETKSKFVTCVLNTKNTHMDAIEEAILACIDIYKIMSEYRERLPGCFDEYYFPCVFRLFTFKPLYEEEFPQLPSEKEFAQAFLDLKENKPAVYASNLDRFKHFKAVANVGHYLKESHENFYFNKRNVDSLTLGEQVLTYSLSLEVDTVIEHIDWLIKRYDSTQRSELALLTLSAWHRITQDPVSKDDTVNETLIQALKRLIDTDFDLHPYLLEMDDLFQAVITTYMHDNQDRLAGINLGERLFWATVMTLSHFFYSATEKDIWEEIFNIAYALAYKEVSTHNR</sequence>
<reference evidence="1 2" key="1">
    <citation type="submission" date="2019-07" db="EMBL/GenBank/DDBJ databases">
        <title>Whole genome shotgun sequence of Pseudoalteromonas espejiana NBRC 102222.</title>
        <authorList>
            <person name="Hosoyama A."/>
            <person name="Uohara A."/>
            <person name="Ohji S."/>
            <person name="Ichikawa N."/>
        </authorList>
    </citation>
    <scope>NUCLEOTIDE SEQUENCE [LARGE SCALE GENOMIC DNA]</scope>
    <source>
        <strain evidence="1 2">NBRC 102222</strain>
    </source>
</reference>
<comment type="caution">
    <text evidence="1">The sequence shown here is derived from an EMBL/GenBank/DDBJ whole genome shotgun (WGS) entry which is preliminary data.</text>
</comment>
<protein>
    <submittedName>
        <fullName evidence="1">Uncharacterized protein</fullName>
    </submittedName>
</protein>
<proteinExistence type="predicted"/>
<dbReference type="EMBL" id="BJUM01000028">
    <property type="protein sequence ID" value="GEK55908.1"/>
    <property type="molecule type" value="Genomic_DNA"/>
</dbReference>
<dbReference type="AlphaFoldDB" id="A0A510XY37"/>
<organism evidence="1 2">
    <name type="scientific">Pseudoalteromonas espejiana</name>
    <dbReference type="NCBI Taxonomy" id="28107"/>
    <lineage>
        <taxon>Bacteria</taxon>
        <taxon>Pseudomonadati</taxon>
        <taxon>Pseudomonadota</taxon>
        <taxon>Gammaproteobacteria</taxon>
        <taxon>Alteromonadales</taxon>
        <taxon>Pseudoalteromonadaceae</taxon>
        <taxon>Pseudoalteromonas</taxon>
    </lineage>
</organism>
<accession>A0A510XY37</accession>
<name>A0A510XY37_9GAMM</name>
<evidence type="ECO:0000313" key="1">
    <source>
        <dbReference type="EMBL" id="GEK55908.1"/>
    </source>
</evidence>
<dbReference type="Proteomes" id="UP000321419">
    <property type="component" value="Unassembled WGS sequence"/>
</dbReference>
<keyword evidence="2" id="KW-1185">Reference proteome</keyword>
<evidence type="ECO:0000313" key="2">
    <source>
        <dbReference type="Proteomes" id="UP000321419"/>
    </source>
</evidence>